<dbReference type="EMBL" id="DSVQ01000016">
    <property type="protein sequence ID" value="HGT40065.1"/>
    <property type="molecule type" value="Genomic_DNA"/>
</dbReference>
<organism evidence="10">
    <name type="scientific">Schlesneria paludicola</name>
    <dbReference type="NCBI Taxonomy" id="360056"/>
    <lineage>
        <taxon>Bacteria</taxon>
        <taxon>Pseudomonadati</taxon>
        <taxon>Planctomycetota</taxon>
        <taxon>Planctomycetia</taxon>
        <taxon>Planctomycetales</taxon>
        <taxon>Planctomycetaceae</taxon>
        <taxon>Schlesneria</taxon>
    </lineage>
</organism>
<comment type="function">
    <text evidence="7">Catalyzes the N-acylation of UDP-3-O-acylglucosamine using 3-hydroxyacyl-ACP as the acyl donor. Is involved in the biosynthesis of lipid A, a phosphorylated glycolipid that anchors the lipopolysaccharide to the outer membrane of the cell.</text>
</comment>
<comment type="catalytic activity">
    <reaction evidence="7">
        <text>a UDP-3-O-[(3R)-3-hydroxyacyl]-alpha-D-glucosamine + a (3R)-hydroxyacyl-[ACP] = a UDP-2-N,3-O-bis[(3R)-3-hydroxyacyl]-alpha-D-glucosamine + holo-[ACP] + H(+)</text>
        <dbReference type="Rhea" id="RHEA:53836"/>
        <dbReference type="Rhea" id="RHEA-COMP:9685"/>
        <dbReference type="Rhea" id="RHEA-COMP:9945"/>
        <dbReference type="ChEBI" id="CHEBI:15378"/>
        <dbReference type="ChEBI" id="CHEBI:64479"/>
        <dbReference type="ChEBI" id="CHEBI:78827"/>
        <dbReference type="ChEBI" id="CHEBI:137740"/>
        <dbReference type="ChEBI" id="CHEBI:137748"/>
        <dbReference type="EC" id="2.3.1.191"/>
    </reaction>
</comment>
<dbReference type="Pfam" id="PF00132">
    <property type="entry name" value="Hexapep"/>
    <property type="match status" value="3"/>
</dbReference>
<evidence type="ECO:0000256" key="6">
    <source>
        <dbReference type="ARBA" id="ARBA00023315"/>
    </source>
</evidence>
<protein>
    <recommendedName>
        <fullName evidence="7">UDP-3-O-acylglucosamine N-acyltransferase</fullName>
        <ecNumber evidence="7">2.3.1.191</ecNumber>
    </recommendedName>
</protein>
<reference evidence="10" key="1">
    <citation type="journal article" date="2020" name="mSystems">
        <title>Genome- and Community-Level Interaction Insights into Carbon Utilization and Element Cycling Functions of Hydrothermarchaeota in Hydrothermal Sediment.</title>
        <authorList>
            <person name="Zhou Z."/>
            <person name="Liu Y."/>
            <person name="Xu W."/>
            <person name="Pan J."/>
            <person name="Luo Z.H."/>
            <person name="Li M."/>
        </authorList>
    </citation>
    <scope>NUCLEOTIDE SEQUENCE [LARGE SCALE GENOMIC DNA]</scope>
    <source>
        <strain evidence="10">SpSt-508</strain>
    </source>
</reference>
<dbReference type="Pfam" id="PF04613">
    <property type="entry name" value="LpxD"/>
    <property type="match status" value="1"/>
</dbReference>
<dbReference type="InterPro" id="IPR001451">
    <property type="entry name" value="Hexapep"/>
</dbReference>
<dbReference type="Gene3D" id="3.40.1390.10">
    <property type="entry name" value="MurE/MurF, N-terminal domain"/>
    <property type="match status" value="1"/>
</dbReference>
<keyword evidence="4 7" id="KW-0677">Repeat</keyword>
<evidence type="ECO:0000256" key="4">
    <source>
        <dbReference type="ARBA" id="ARBA00022737"/>
    </source>
</evidence>
<keyword evidence="5 7" id="KW-0443">Lipid metabolism</keyword>
<dbReference type="UniPathway" id="UPA00973"/>
<evidence type="ECO:0000256" key="2">
    <source>
        <dbReference type="ARBA" id="ARBA00022556"/>
    </source>
</evidence>
<feature type="active site" description="Proton acceptor" evidence="7">
    <location>
        <position position="242"/>
    </location>
</feature>
<feature type="coiled-coil region" evidence="8">
    <location>
        <begin position="325"/>
        <end position="352"/>
    </location>
</feature>
<dbReference type="SUPFAM" id="SSF51161">
    <property type="entry name" value="Trimeric LpxA-like enzymes"/>
    <property type="match status" value="1"/>
</dbReference>
<evidence type="ECO:0000256" key="1">
    <source>
        <dbReference type="ARBA" id="ARBA00022516"/>
    </source>
</evidence>
<dbReference type="GO" id="GO:0016410">
    <property type="term" value="F:N-acyltransferase activity"/>
    <property type="evidence" value="ECO:0007669"/>
    <property type="project" value="InterPro"/>
</dbReference>
<dbReference type="PANTHER" id="PTHR43378">
    <property type="entry name" value="UDP-3-O-ACYLGLUCOSAMINE N-ACYLTRANSFERASE"/>
    <property type="match status" value="1"/>
</dbReference>
<accession>A0A7C4QQW7</accession>
<evidence type="ECO:0000256" key="3">
    <source>
        <dbReference type="ARBA" id="ARBA00022679"/>
    </source>
</evidence>
<dbReference type="PANTHER" id="PTHR43378:SF2">
    <property type="entry name" value="UDP-3-O-ACYLGLUCOSAMINE N-ACYLTRANSFERASE 1, MITOCHONDRIAL-RELATED"/>
    <property type="match status" value="1"/>
</dbReference>
<keyword evidence="8" id="KW-0175">Coiled coil</keyword>
<comment type="caution">
    <text evidence="10">The sequence shown here is derived from an EMBL/GenBank/DDBJ whole genome shotgun (WGS) entry which is preliminary data.</text>
</comment>
<sequence>MAVALALLAAHVEGTIRGDASQTITGGAALEAAQEGDLSFVQDARQLGRLKDCRASAVVTTRELAEDPRLQRFTCLLVADPAAAFMTLLQILQPPRGRPQRGIAPTACISPTAQIGPECYIGPGVVIGDGAVIGRDCDLHAHVVVGPGCQIGDDVILHPHVVLYPDVVIQDRVIIHAHAVVGADGFGYRFAAGRFEKIPHLGTVRIESDVEIGAGTTIDRGAIGATVIGEGTKLDNQVMIAHNCEIGRHNVFAAQVGLAGSCTTGDYVRLGGQVGVKDHIHLHAGCCVGAKGGVHKDIPPGETWIGYPATPEAEQKRLVFAIHKLPQLREQVRQLTAEVAALQAELSRLREGHTRAA</sequence>
<keyword evidence="2 7" id="KW-0441">Lipid A biosynthesis</keyword>
<dbReference type="GO" id="GO:0009245">
    <property type="term" value="P:lipid A biosynthetic process"/>
    <property type="evidence" value="ECO:0007669"/>
    <property type="project" value="UniProtKB-UniRule"/>
</dbReference>
<keyword evidence="3 7" id="KW-0808">Transferase</keyword>
<evidence type="ECO:0000256" key="8">
    <source>
        <dbReference type="SAM" id="Coils"/>
    </source>
</evidence>
<dbReference type="Gene3D" id="2.160.10.10">
    <property type="entry name" value="Hexapeptide repeat proteins"/>
    <property type="match status" value="1"/>
</dbReference>
<dbReference type="EC" id="2.3.1.191" evidence="7"/>
<evidence type="ECO:0000256" key="7">
    <source>
        <dbReference type="HAMAP-Rule" id="MF_00523"/>
    </source>
</evidence>
<dbReference type="GO" id="GO:0103118">
    <property type="term" value="F:UDP-3-O-[(3R)-3-hydroxyacyl]-glucosamine N-acyltransferase activity"/>
    <property type="evidence" value="ECO:0007669"/>
    <property type="project" value="UniProtKB-EC"/>
</dbReference>
<comment type="similarity">
    <text evidence="7">Belongs to the transferase hexapeptide repeat family. LpxD subfamily.</text>
</comment>
<dbReference type="GO" id="GO:0016020">
    <property type="term" value="C:membrane"/>
    <property type="evidence" value="ECO:0007669"/>
    <property type="project" value="GOC"/>
</dbReference>
<proteinExistence type="inferred from homology"/>
<dbReference type="NCBIfam" id="NF002060">
    <property type="entry name" value="PRK00892.1"/>
    <property type="match status" value="1"/>
</dbReference>
<comment type="subunit">
    <text evidence="7">Homotrimer.</text>
</comment>
<gene>
    <name evidence="7 10" type="primary">lpxD</name>
    <name evidence="10" type="ORF">ENS64_12510</name>
</gene>
<evidence type="ECO:0000313" key="10">
    <source>
        <dbReference type="EMBL" id="HGT40065.1"/>
    </source>
</evidence>
<name>A0A7C4QQW7_9PLAN</name>
<keyword evidence="1 7" id="KW-0444">Lipid biosynthesis</keyword>
<dbReference type="InterPro" id="IPR011004">
    <property type="entry name" value="Trimer_LpxA-like_sf"/>
</dbReference>
<evidence type="ECO:0000259" key="9">
    <source>
        <dbReference type="Pfam" id="PF04613"/>
    </source>
</evidence>
<feature type="domain" description="UDP-3-O-[3-hydroxymyristoyl] glucosamine N-acyltransferase non-repeat region" evidence="9">
    <location>
        <begin position="23"/>
        <end position="90"/>
    </location>
</feature>
<dbReference type="CDD" id="cd03352">
    <property type="entry name" value="LbH_LpxD"/>
    <property type="match status" value="1"/>
</dbReference>
<dbReference type="InterPro" id="IPR007691">
    <property type="entry name" value="LpxD"/>
</dbReference>
<evidence type="ECO:0000256" key="5">
    <source>
        <dbReference type="ARBA" id="ARBA00023098"/>
    </source>
</evidence>
<dbReference type="HAMAP" id="MF_00523">
    <property type="entry name" value="LpxD"/>
    <property type="match status" value="1"/>
</dbReference>
<dbReference type="NCBIfam" id="TIGR01853">
    <property type="entry name" value="lipid_A_lpxD"/>
    <property type="match status" value="1"/>
</dbReference>
<dbReference type="InterPro" id="IPR020573">
    <property type="entry name" value="UDP_GlcNAc_AcTrfase_non-rep"/>
</dbReference>
<comment type="pathway">
    <text evidence="7">Bacterial outer membrane biogenesis; LPS lipid A biosynthesis.</text>
</comment>
<dbReference type="AlphaFoldDB" id="A0A7C4QQW7"/>
<keyword evidence="6 7" id="KW-0012">Acyltransferase</keyword>